<keyword evidence="2" id="KW-1185">Reference proteome</keyword>
<proteinExistence type="predicted"/>
<dbReference type="OrthoDB" id="39478at10239"/>
<name>A0A0A0PZG4_9CAUD</name>
<protein>
    <submittedName>
        <fullName evidence="1">Uncharacterized protein</fullName>
    </submittedName>
</protein>
<dbReference type="KEGG" id="vg:26637985"/>
<dbReference type="GeneID" id="26637985"/>
<reference evidence="1 2" key="1">
    <citation type="journal article" date="2015" name="Plant Pathol. J.">
        <title>Isolation and Genomic Characterization of the T4-Like Bacteriophage PM2 Infecting Pectobacterium carotovorum subsp. carotovorum.</title>
        <authorList>
            <person name="Lim J.A."/>
            <person name="Lee D.H."/>
            <person name="Heu S."/>
        </authorList>
    </citation>
    <scope>NUCLEOTIDE SEQUENCE [LARGE SCALE GENOMIC DNA]</scope>
</reference>
<evidence type="ECO:0000313" key="2">
    <source>
        <dbReference type="Proteomes" id="UP000030739"/>
    </source>
</evidence>
<dbReference type="RefSeq" id="YP_009211513.1">
    <property type="nucleotide sequence ID" value="NC_028940.1"/>
</dbReference>
<dbReference type="Proteomes" id="UP000030739">
    <property type="component" value="Segment"/>
</dbReference>
<dbReference type="EMBL" id="KF835987">
    <property type="protein sequence ID" value="AHY25054.1"/>
    <property type="molecule type" value="Genomic_DNA"/>
</dbReference>
<sequence>MSVKVIKSKSKQATIERVLKDCERTLTDVEHPYGLKSELTQFISKTHVHEFLISLKNCYNRNIWERCENDIVKNIVYAMKRSTNGKLCSFDFYKAIKKSGYFGIERASNRLSQFGVSESSNVRKNFYGHSKFIDKSNMDADVFWFITQLRVNWKMFLALGARCQFGKYSDTSWKTDQRRPDCPYNLFKVNNNTFKIVFSSSGPRPDTIKAQVISALSNVSKDVFSNVIKITEDSVQIKIAQSVKHIDFSKVDENAYSPVEGIKLDIEKELDKISKHVIYLETEISNMNGELKHNKEQYDKLFAALSALK</sequence>
<accession>A0A0A0PZG4</accession>
<organism evidence="1 2">
    <name type="scientific">Pectobacterium bacteriophage PM2</name>
    <dbReference type="NCBI Taxonomy" id="1429794"/>
    <lineage>
        <taxon>Viruses</taxon>
        <taxon>Duplodnaviria</taxon>
        <taxon>Heunggongvirae</taxon>
        <taxon>Uroviricota</taxon>
        <taxon>Caudoviricetes</taxon>
        <taxon>Pantevenvirales</taxon>
        <taxon>Straboviridae</taxon>
        <taxon>Tevenvirinae</taxon>
        <taxon>Mosugukvirus</taxon>
        <taxon>Mosugukvirus pm2</taxon>
    </lineage>
</organism>
<evidence type="ECO:0000313" key="1">
    <source>
        <dbReference type="EMBL" id="AHY25054.1"/>
    </source>
</evidence>
<gene>
    <name evidence="1" type="ORF">PM2_092</name>
</gene>